<sequence length="159" mass="17696">MNNTRPWIAVVSVFDWTRIHEFCREHDIAKGNSSWHMFDAPRGGAINCWTIDESHWQRMGELCGTFYPERSDGQHPGIIIEDIMAGKVAPEALLQGGFMAGAEAVIVRFAPANPDPKIEAEARAAWSVDQARAFLNKLHLCVLQRPLPAPSPAPQPLEQ</sequence>
<reference evidence="1 2" key="1">
    <citation type="journal article" date="2015" name="Proc. Natl. Acad. Sci. U.S.A.">
        <title>Expanded metabolic versatility of ubiquitous nitrite-oxidizing bacteria from the genus Nitrospira.</title>
        <authorList>
            <person name="Koch H."/>
            <person name="Lucker S."/>
            <person name="Albertsen M."/>
            <person name="Kitzinger K."/>
            <person name="Herbold C."/>
            <person name="Spieck E."/>
            <person name="Nielsen P.H."/>
            <person name="Wagner M."/>
            <person name="Daims H."/>
        </authorList>
    </citation>
    <scope>NUCLEOTIDE SEQUENCE [LARGE SCALE GENOMIC DNA]</scope>
    <source>
        <strain evidence="1 2">NSP M-1</strain>
    </source>
</reference>
<dbReference type="PATRIC" id="fig|42253.5.peg.3014"/>
<proteinExistence type="predicted"/>
<dbReference type="AlphaFoldDB" id="A0A0K2GET1"/>
<accession>A0A0K2GET1</accession>
<evidence type="ECO:0000313" key="2">
    <source>
        <dbReference type="Proteomes" id="UP000069205"/>
    </source>
</evidence>
<dbReference type="STRING" id="42253.NITMOv2_3057"/>
<name>A0A0K2GET1_NITMO</name>
<evidence type="ECO:0000313" key="1">
    <source>
        <dbReference type="EMBL" id="ALA59456.1"/>
    </source>
</evidence>
<dbReference type="Proteomes" id="UP000069205">
    <property type="component" value="Chromosome"/>
</dbReference>
<gene>
    <name evidence="1" type="ORF">NITMOv2_3057</name>
</gene>
<dbReference type="OrthoDB" id="7032596at2"/>
<dbReference type="KEGG" id="nmv:NITMOv2_3057"/>
<protein>
    <submittedName>
        <fullName evidence="1">Uncharacterized protein</fullName>
    </submittedName>
</protein>
<keyword evidence="2" id="KW-1185">Reference proteome</keyword>
<dbReference type="RefSeq" id="WP_053380460.1">
    <property type="nucleotide sequence ID" value="NZ_CP011801.1"/>
</dbReference>
<organism evidence="1 2">
    <name type="scientific">Nitrospira moscoviensis</name>
    <dbReference type="NCBI Taxonomy" id="42253"/>
    <lineage>
        <taxon>Bacteria</taxon>
        <taxon>Pseudomonadati</taxon>
        <taxon>Nitrospirota</taxon>
        <taxon>Nitrospiria</taxon>
        <taxon>Nitrospirales</taxon>
        <taxon>Nitrospiraceae</taxon>
        <taxon>Nitrospira</taxon>
    </lineage>
</organism>
<dbReference type="EMBL" id="CP011801">
    <property type="protein sequence ID" value="ALA59456.1"/>
    <property type="molecule type" value="Genomic_DNA"/>
</dbReference>